<protein>
    <recommendedName>
        <fullName evidence="2">Glycosyl transferase family 1 domain-containing protein</fullName>
    </recommendedName>
</protein>
<evidence type="ECO:0000313" key="1">
    <source>
        <dbReference type="EMBL" id="GAH32101.1"/>
    </source>
</evidence>
<dbReference type="AlphaFoldDB" id="X1EFN2"/>
<evidence type="ECO:0008006" key="2">
    <source>
        <dbReference type="Google" id="ProtNLM"/>
    </source>
</evidence>
<dbReference type="SUPFAM" id="SSF53756">
    <property type="entry name" value="UDP-Glycosyltransferase/glycogen phosphorylase"/>
    <property type="match status" value="1"/>
</dbReference>
<name>X1EFN2_9ZZZZ</name>
<proteinExistence type="predicted"/>
<feature type="non-terminal residue" evidence="1">
    <location>
        <position position="54"/>
    </location>
</feature>
<sequence>MIPEVVGEAGIMVNPYDTPSLVQAMRRVLTDDKLRDNMVRKGLEQSKKFSWEKT</sequence>
<accession>X1EFN2</accession>
<comment type="caution">
    <text evidence="1">The sequence shown here is derived from an EMBL/GenBank/DDBJ whole genome shotgun (WGS) entry which is preliminary data.</text>
</comment>
<reference evidence="1" key="1">
    <citation type="journal article" date="2014" name="Front. Microbiol.">
        <title>High frequency of phylogenetically diverse reductive dehalogenase-homologous genes in deep subseafloor sedimentary metagenomes.</title>
        <authorList>
            <person name="Kawai M."/>
            <person name="Futagami T."/>
            <person name="Toyoda A."/>
            <person name="Takaki Y."/>
            <person name="Nishi S."/>
            <person name="Hori S."/>
            <person name="Arai W."/>
            <person name="Tsubouchi T."/>
            <person name="Morono Y."/>
            <person name="Uchiyama I."/>
            <person name="Ito T."/>
            <person name="Fujiyama A."/>
            <person name="Inagaki F."/>
            <person name="Takami H."/>
        </authorList>
    </citation>
    <scope>NUCLEOTIDE SEQUENCE</scope>
    <source>
        <strain evidence="1">Expedition CK06-06</strain>
    </source>
</reference>
<dbReference type="Gene3D" id="3.40.50.2000">
    <property type="entry name" value="Glycogen Phosphorylase B"/>
    <property type="match status" value="1"/>
</dbReference>
<gene>
    <name evidence="1" type="ORF">S03H2_21783</name>
</gene>
<dbReference type="EMBL" id="BARU01011638">
    <property type="protein sequence ID" value="GAH32101.1"/>
    <property type="molecule type" value="Genomic_DNA"/>
</dbReference>
<organism evidence="1">
    <name type="scientific">marine sediment metagenome</name>
    <dbReference type="NCBI Taxonomy" id="412755"/>
    <lineage>
        <taxon>unclassified sequences</taxon>
        <taxon>metagenomes</taxon>
        <taxon>ecological metagenomes</taxon>
    </lineage>
</organism>